<gene>
    <name evidence="2" type="ORF">GCK32_011736</name>
</gene>
<feature type="transmembrane region" description="Helical" evidence="1">
    <location>
        <begin position="99"/>
        <end position="118"/>
    </location>
</feature>
<protein>
    <submittedName>
        <fullName evidence="2">Uncharacterized protein</fullName>
    </submittedName>
</protein>
<name>A0AAN8IYT9_TRICO</name>
<organism evidence="2 3">
    <name type="scientific">Trichostrongylus colubriformis</name>
    <name type="common">Black scour worm</name>
    <dbReference type="NCBI Taxonomy" id="6319"/>
    <lineage>
        <taxon>Eukaryota</taxon>
        <taxon>Metazoa</taxon>
        <taxon>Ecdysozoa</taxon>
        <taxon>Nematoda</taxon>
        <taxon>Chromadorea</taxon>
        <taxon>Rhabditida</taxon>
        <taxon>Rhabditina</taxon>
        <taxon>Rhabditomorpha</taxon>
        <taxon>Strongyloidea</taxon>
        <taxon>Trichostrongylidae</taxon>
        <taxon>Trichostrongylus</taxon>
    </lineage>
</organism>
<accession>A0AAN8IYT9</accession>
<evidence type="ECO:0000313" key="2">
    <source>
        <dbReference type="EMBL" id="KAK5969649.1"/>
    </source>
</evidence>
<keyword evidence="1" id="KW-0812">Transmembrane</keyword>
<reference evidence="2 3" key="1">
    <citation type="submission" date="2019-10" db="EMBL/GenBank/DDBJ databases">
        <title>Assembly and Annotation for the nematode Trichostrongylus colubriformis.</title>
        <authorList>
            <person name="Martin J."/>
        </authorList>
    </citation>
    <scope>NUCLEOTIDE SEQUENCE [LARGE SCALE GENOMIC DNA]</scope>
    <source>
        <strain evidence="2">G859</strain>
        <tissue evidence="2">Whole worm</tissue>
    </source>
</reference>
<keyword evidence="1" id="KW-1133">Transmembrane helix</keyword>
<feature type="transmembrane region" description="Helical" evidence="1">
    <location>
        <begin position="124"/>
        <end position="150"/>
    </location>
</feature>
<dbReference type="Proteomes" id="UP001331761">
    <property type="component" value="Unassembled WGS sequence"/>
</dbReference>
<keyword evidence="1" id="KW-0472">Membrane</keyword>
<feature type="transmembrane region" description="Helical" evidence="1">
    <location>
        <begin position="74"/>
        <end position="92"/>
    </location>
</feature>
<keyword evidence="3" id="KW-1185">Reference proteome</keyword>
<dbReference type="AlphaFoldDB" id="A0AAN8IYT9"/>
<evidence type="ECO:0000313" key="3">
    <source>
        <dbReference type="Proteomes" id="UP001331761"/>
    </source>
</evidence>
<feature type="transmembrane region" description="Helical" evidence="1">
    <location>
        <begin position="162"/>
        <end position="183"/>
    </location>
</feature>
<sequence>MIFHDSNSIVGIPKQSPVCLIRMATMSMLTRNDYSIRIEQNEQESEQEVTNSQSGDNLKRARAGGDGGCDCNEIFLIVIAVIFAINVLLDILAYRNILLLRIIVLSILVIVIIAGIVTKSSICMLIAMIMFAIALVFALIFLVLAIIYLLDSSIPFDKRIVELVKVILLTLFLLCACLASNTLRQRY</sequence>
<evidence type="ECO:0000256" key="1">
    <source>
        <dbReference type="SAM" id="Phobius"/>
    </source>
</evidence>
<proteinExistence type="predicted"/>
<dbReference type="EMBL" id="WIXE01019929">
    <property type="protein sequence ID" value="KAK5969649.1"/>
    <property type="molecule type" value="Genomic_DNA"/>
</dbReference>
<comment type="caution">
    <text evidence="2">The sequence shown here is derived from an EMBL/GenBank/DDBJ whole genome shotgun (WGS) entry which is preliminary data.</text>
</comment>